<evidence type="ECO:0000313" key="3">
    <source>
        <dbReference type="Proteomes" id="UP000622317"/>
    </source>
</evidence>
<sequence>MKPILTTTACILAATVVCAHISSSDLGLASGEDTAITQSAESGASIAQVGNFDPSMYGVIGAAAMAVVIATRRQRA</sequence>
<accession>A0A927IFK0</accession>
<feature type="signal peptide" evidence="1">
    <location>
        <begin position="1"/>
        <end position="19"/>
    </location>
</feature>
<keyword evidence="3" id="KW-1185">Reference proteome</keyword>
<evidence type="ECO:0000313" key="2">
    <source>
        <dbReference type="EMBL" id="MBD5778186.1"/>
    </source>
</evidence>
<dbReference type="RefSeq" id="WP_191615305.1">
    <property type="nucleotide sequence ID" value="NZ_JACYFG010000002.1"/>
</dbReference>
<feature type="chain" id="PRO_5036976088" evidence="1">
    <location>
        <begin position="20"/>
        <end position="76"/>
    </location>
</feature>
<name>A0A927IFK0_9BACT</name>
<dbReference type="AlphaFoldDB" id="A0A927IFK0"/>
<protein>
    <submittedName>
        <fullName evidence="2">Uncharacterized protein</fullName>
    </submittedName>
</protein>
<reference evidence="2" key="1">
    <citation type="submission" date="2020-09" db="EMBL/GenBank/DDBJ databases">
        <title>Pelagicoccus enzymogenes sp. nov. with an EPS production, isolated from marine sediment.</title>
        <authorList>
            <person name="Feng X."/>
        </authorList>
    </citation>
    <scope>NUCLEOTIDE SEQUENCE</scope>
    <source>
        <strain evidence="2">NFK12</strain>
    </source>
</reference>
<keyword evidence="1" id="KW-0732">Signal</keyword>
<evidence type="ECO:0000256" key="1">
    <source>
        <dbReference type="SAM" id="SignalP"/>
    </source>
</evidence>
<dbReference type="EMBL" id="JACYFG010000002">
    <property type="protein sequence ID" value="MBD5778186.1"/>
    <property type="molecule type" value="Genomic_DNA"/>
</dbReference>
<gene>
    <name evidence="2" type="ORF">IEN85_01580</name>
</gene>
<organism evidence="2 3">
    <name type="scientific">Pelagicoccus enzymogenes</name>
    <dbReference type="NCBI Taxonomy" id="2773457"/>
    <lineage>
        <taxon>Bacteria</taxon>
        <taxon>Pseudomonadati</taxon>
        <taxon>Verrucomicrobiota</taxon>
        <taxon>Opitutia</taxon>
        <taxon>Puniceicoccales</taxon>
        <taxon>Pelagicoccaceae</taxon>
        <taxon>Pelagicoccus</taxon>
    </lineage>
</organism>
<dbReference type="Proteomes" id="UP000622317">
    <property type="component" value="Unassembled WGS sequence"/>
</dbReference>
<comment type="caution">
    <text evidence="2">The sequence shown here is derived from an EMBL/GenBank/DDBJ whole genome shotgun (WGS) entry which is preliminary data.</text>
</comment>
<proteinExistence type="predicted"/>